<evidence type="ECO:0000313" key="9">
    <source>
        <dbReference type="WBParaSite" id="SVE_0336800.1"/>
    </source>
</evidence>
<dbReference type="PROSITE" id="PS50011">
    <property type="entry name" value="PROTEIN_KINASE_DOM"/>
    <property type="match status" value="1"/>
</dbReference>
<dbReference type="Gene3D" id="1.10.510.10">
    <property type="entry name" value="Transferase(Phosphotransferase) domain 1"/>
    <property type="match status" value="1"/>
</dbReference>
<proteinExistence type="predicted"/>
<dbReference type="GO" id="GO:0043235">
    <property type="term" value="C:receptor complex"/>
    <property type="evidence" value="ECO:0007669"/>
    <property type="project" value="TreeGrafter"/>
</dbReference>
<keyword evidence="6" id="KW-0472">Membrane</keyword>
<sequence length="953" mass="108634">MLQQVPTPSAYIVSRFNVNFNSFKAYDICGSWISGIFLLLDSTTTDKQFNMIKQIMANTLNSCSYIQALSLEIRSCQRLLGSCIGSSDCLYVIENLNIPNNTVYNCNHRFWDDFKSFYSKEYLNSQGLSSYIITNINCSNWENTDLSSFYSKSTEVSSFIEKYTVVTKLIHITDADYGGVCIINPTINSSSPLLDVITVSSGEINQLSSETYGMCSPREFYTTNLFDTNLDDPSNCTLYTVGVDEHSCYTYTLLMYFAIKDDTPKDELKNILTLASKVFEKCSIEGTTVIYWSSNPDNKYMKCDPSTEACMEKITSLTVFDLSYHNSTSSQIDIGSLVQVVNSFDDFDVGQTLAFYIFSNLEESELTSSAISQPLFVDSFEYGYFLYKNKLITHFIDLAPKNKAPMDKFRSLSNAANEYFVLDRIVNITEQLNGISVTLQICTGDTYYKAAIQKTPSTNVETIILIVCGSLVALIAICSGFWIRFRKIKYRFKLSKFSKTLDVDTASCEAVQIAIKNRNNKEFQECVVNFKKMEERYTDCPNGCGNDRYEMHADDLAINYNSRLGSGAFASVYKGFIKGTNPLKNACQSVNIKLDIMTNLTNEVAVKTCLRNNDTNDKKNLLDEIKFMKELGYHPHIVNIIGCITDWNLPILVLEYCENEDLLKFLRKQNKENFQKNDNEKSENDISMKDLYSFAWQVADGMVYLSSKNVIHRDIAARNILITKNNVAKIGDFGLCRNMVDLNYTTNGGKFPIRWMSYEALKYYTFSVKTDVWAYGVLLFEIFSFGEVPYKTVQLCDLADHLGAGNRLDQPEFCTDEVYKIMTDCWNEDPEKRPTFTKLRECMGKQLEYGDDSYGYIQLLPDVDRIYLEITETMQKPVMTKKECDIHENDVNDESILVKAMNEYDIHENDLNDDTKPVIAVKECNIYESDVVEDNKSVTGSNNEIEDVNINFI</sequence>
<name>A0A0K0F3I4_STRVS</name>
<keyword evidence="8" id="KW-1185">Reference proteome</keyword>
<feature type="transmembrane region" description="Helical" evidence="6">
    <location>
        <begin position="463"/>
        <end position="483"/>
    </location>
</feature>
<dbReference type="Pfam" id="PF07714">
    <property type="entry name" value="PK_Tyr_Ser-Thr"/>
    <property type="match status" value="1"/>
</dbReference>
<evidence type="ECO:0000256" key="4">
    <source>
        <dbReference type="ARBA" id="ARBA00022840"/>
    </source>
</evidence>
<dbReference type="InterPro" id="IPR050122">
    <property type="entry name" value="RTK"/>
</dbReference>
<dbReference type="GO" id="GO:0005886">
    <property type="term" value="C:plasma membrane"/>
    <property type="evidence" value="ECO:0007669"/>
    <property type="project" value="TreeGrafter"/>
</dbReference>
<dbReference type="Proteomes" id="UP000035680">
    <property type="component" value="Unassembled WGS sequence"/>
</dbReference>
<protein>
    <submittedName>
        <fullName evidence="9">Putative tyrosine-protein kinase (inferred by orthology to a C. elegans protein)</fullName>
    </submittedName>
</protein>
<dbReference type="PROSITE" id="PS00109">
    <property type="entry name" value="PROTEIN_KINASE_TYR"/>
    <property type="match status" value="1"/>
</dbReference>
<keyword evidence="4" id="KW-0067">ATP-binding</keyword>
<keyword evidence="2" id="KW-0547">Nucleotide-binding</keyword>
<dbReference type="WBParaSite" id="SVE_0336800.1">
    <property type="protein sequence ID" value="SVE_0336800.1"/>
    <property type="gene ID" value="SVE_0336800"/>
</dbReference>
<reference evidence="8" key="1">
    <citation type="submission" date="2014-07" db="EMBL/GenBank/DDBJ databases">
        <authorList>
            <person name="Martin A.A"/>
            <person name="De Silva N."/>
        </authorList>
    </citation>
    <scope>NUCLEOTIDE SEQUENCE</scope>
</reference>
<dbReference type="SMART" id="SM00219">
    <property type="entry name" value="TyrKc"/>
    <property type="match status" value="1"/>
</dbReference>
<dbReference type="PANTHER" id="PTHR24416">
    <property type="entry name" value="TYROSINE-PROTEIN KINASE RECEPTOR"/>
    <property type="match status" value="1"/>
</dbReference>
<dbReference type="Gene3D" id="3.30.200.20">
    <property type="entry name" value="Phosphorylase Kinase, domain 1"/>
    <property type="match status" value="1"/>
</dbReference>
<dbReference type="GO" id="GO:0007169">
    <property type="term" value="P:cell surface receptor protein tyrosine kinase signaling pathway"/>
    <property type="evidence" value="ECO:0007669"/>
    <property type="project" value="TreeGrafter"/>
</dbReference>
<dbReference type="InterPro" id="IPR011009">
    <property type="entry name" value="Kinase-like_dom_sf"/>
</dbReference>
<evidence type="ECO:0000256" key="1">
    <source>
        <dbReference type="ARBA" id="ARBA00022679"/>
    </source>
</evidence>
<dbReference type="InterPro" id="IPR008266">
    <property type="entry name" value="Tyr_kinase_AS"/>
</dbReference>
<keyword evidence="1" id="KW-0808">Transferase</keyword>
<dbReference type="CDD" id="cd00192">
    <property type="entry name" value="PTKc"/>
    <property type="match status" value="1"/>
</dbReference>
<dbReference type="InterPro" id="IPR020635">
    <property type="entry name" value="Tyr_kinase_cat_dom"/>
</dbReference>
<evidence type="ECO:0000256" key="2">
    <source>
        <dbReference type="ARBA" id="ARBA00022741"/>
    </source>
</evidence>
<evidence type="ECO:0000256" key="5">
    <source>
        <dbReference type="ARBA" id="ARBA00023137"/>
    </source>
</evidence>
<reference evidence="9" key="2">
    <citation type="submission" date="2015-08" db="UniProtKB">
        <authorList>
            <consortium name="WormBaseParasite"/>
        </authorList>
    </citation>
    <scope>IDENTIFICATION</scope>
</reference>
<accession>A0A0K0F3I4</accession>
<dbReference type="AlphaFoldDB" id="A0A0K0F3I4"/>
<dbReference type="PRINTS" id="PR00109">
    <property type="entry name" value="TYRKINASE"/>
</dbReference>
<dbReference type="GO" id="GO:0004714">
    <property type="term" value="F:transmembrane receptor protein tyrosine kinase activity"/>
    <property type="evidence" value="ECO:0007669"/>
    <property type="project" value="TreeGrafter"/>
</dbReference>
<feature type="domain" description="Protein kinase" evidence="7">
    <location>
        <begin position="558"/>
        <end position="857"/>
    </location>
</feature>
<dbReference type="FunFam" id="1.10.510.10:FF:000554">
    <property type="entry name" value="Predicted protein"/>
    <property type="match status" value="1"/>
</dbReference>
<evidence type="ECO:0000256" key="3">
    <source>
        <dbReference type="ARBA" id="ARBA00022777"/>
    </source>
</evidence>
<keyword evidence="5" id="KW-0829">Tyrosine-protein kinase</keyword>
<dbReference type="GO" id="GO:0005524">
    <property type="term" value="F:ATP binding"/>
    <property type="evidence" value="ECO:0007669"/>
    <property type="project" value="UniProtKB-KW"/>
</dbReference>
<dbReference type="SUPFAM" id="SSF56112">
    <property type="entry name" value="Protein kinase-like (PK-like)"/>
    <property type="match status" value="1"/>
</dbReference>
<dbReference type="InterPro" id="IPR001245">
    <property type="entry name" value="Ser-Thr/Tyr_kinase_cat_dom"/>
</dbReference>
<keyword evidence="6" id="KW-1133">Transmembrane helix</keyword>
<evidence type="ECO:0000313" key="8">
    <source>
        <dbReference type="Proteomes" id="UP000035680"/>
    </source>
</evidence>
<keyword evidence="3" id="KW-0418">Kinase</keyword>
<evidence type="ECO:0000259" key="7">
    <source>
        <dbReference type="PROSITE" id="PS50011"/>
    </source>
</evidence>
<organism evidence="8 9">
    <name type="scientific">Strongyloides venezuelensis</name>
    <name type="common">Threadworm</name>
    <dbReference type="NCBI Taxonomy" id="75913"/>
    <lineage>
        <taxon>Eukaryota</taxon>
        <taxon>Metazoa</taxon>
        <taxon>Ecdysozoa</taxon>
        <taxon>Nematoda</taxon>
        <taxon>Chromadorea</taxon>
        <taxon>Rhabditida</taxon>
        <taxon>Tylenchina</taxon>
        <taxon>Panagrolaimomorpha</taxon>
        <taxon>Strongyloidoidea</taxon>
        <taxon>Strongyloididae</taxon>
        <taxon>Strongyloides</taxon>
    </lineage>
</organism>
<dbReference type="PANTHER" id="PTHR24416:SF624">
    <property type="entry name" value="TYROSINE-PROTEIN KINASE F09A5.2-RELATED"/>
    <property type="match status" value="1"/>
</dbReference>
<dbReference type="InterPro" id="IPR000719">
    <property type="entry name" value="Prot_kinase_dom"/>
</dbReference>
<keyword evidence="6" id="KW-0812">Transmembrane</keyword>
<dbReference type="STRING" id="75913.A0A0K0F3I4"/>
<evidence type="ECO:0000256" key="6">
    <source>
        <dbReference type="SAM" id="Phobius"/>
    </source>
</evidence>